<protein>
    <recommendedName>
        <fullName evidence="7">2-C-methyl-D-erythritol 4-phosphate cytidylyltransferase</fullName>
        <ecNumber evidence="7">2.7.7.60</ecNumber>
    </recommendedName>
    <alternativeName>
        <fullName evidence="7">4-diphosphocytidyl-2C-methyl-D-erythritol synthase</fullName>
    </alternativeName>
    <alternativeName>
        <fullName evidence="7">MEP cytidylyltransferase</fullName>
        <shortName evidence="7">MCT</shortName>
    </alternativeName>
</protein>
<dbReference type="EC" id="2.7.7.60" evidence="7"/>
<comment type="function">
    <text evidence="7">Catalyzes the formation of 4-diphosphocytidyl-2-C-methyl-D-erythritol from CTP and 2-C-methyl-D-erythritol 4-phosphate (MEP).</text>
</comment>
<feature type="site" description="Positions MEP for the nucleophilic attack" evidence="7">
    <location>
        <position position="211"/>
    </location>
</feature>
<dbReference type="Pfam" id="PF01128">
    <property type="entry name" value="IspD"/>
    <property type="match status" value="1"/>
</dbReference>
<dbReference type="NCBIfam" id="TIGR00453">
    <property type="entry name" value="ispD"/>
    <property type="match status" value="1"/>
</dbReference>
<dbReference type="InterPro" id="IPR029044">
    <property type="entry name" value="Nucleotide-diphossugar_trans"/>
</dbReference>
<dbReference type="STRING" id="29341.RSJ17_03515"/>
<proteinExistence type="inferred from homology"/>
<keyword evidence="5 7" id="KW-0548">Nucleotidyltransferase</keyword>
<dbReference type="PANTHER" id="PTHR32125:SF4">
    <property type="entry name" value="2-C-METHYL-D-ERYTHRITOL 4-PHOSPHATE CYTIDYLYLTRANSFERASE, CHLOROPLASTIC"/>
    <property type="match status" value="1"/>
</dbReference>
<dbReference type="OrthoDB" id="9806837at2"/>
<gene>
    <name evidence="7 8" type="primary">ispD</name>
    <name evidence="8" type="ORF">U732_3491</name>
</gene>
<dbReference type="HAMAP" id="MF_00108">
    <property type="entry name" value="IspD"/>
    <property type="match status" value="1"/>
</dbReference>
<dbReference type="Proteomes" id="UP000031366">
    <property type="component" value="Unassembled WGS sequence"/>
</dbReference>
<keyword evidence="4 7" id="KW-0808">Transferase</keyword>
<keyword evidence="6 7" id="KW-0414">Isoprene biosynthesis</keyword>
<evidence type="ECO:0000256" key="2">
    <source>
        <dbReference type="ARBA" id="ARBA00004787"/>
    </source>
</evidence>
<dbReference type="GO" id="GO:0050518">
    <property type="term" value="F:2-C-methyl-D-erythritol 4-phosphate cytidylyltransferase activity"/>
    <property type="evidence" value="ECO:0007669"/>
    <property type="project" value="UniProtKB-UniRule"/>
</dbReference>
<comment type="catalytic activity">
    <reaction evidence="1 7">
        <text>2-C-methyl-D-erythritol 4-phosphate + CTP + H(+) = 4-CDP-2-C-methyl-D-erythritol + diphosphate</text>
        <dbReference type="Rhea" id="RHEA:13429"/>
        <dbReference type="ChEBI" id="CHEBI:15378"/>
        <dbReference type="ChEBI" id="CHEBI:33019"/>
        <dbReference type="ChEBI" id="CHEBI:37563"/>
        <dbReference type="ChEBI" id="CHEBI:57823"/>
        <dbReference type="ChEBI" id="CHEBI:58262"/>
        <dbReference type="EC" id="2.7.7.60"/>
    </reaction>
</comment>
<accession>A0A0C1R370</accession>
<dbReference type="EMBL" id="AYSO01000013">
    <property type="protein sequence ID" value="KIE47952.1"/>
    <property type="molecule type" value="Genomic_DNA"/>
</dbReference>
<keyword evidence="9" id="KW-1185">Reference proteome</keyword>
<dbReference type="FunFam" id="3.90.550.10:FF:000003">
    <property type="entry name" value="2-C-methyl-D-erythritol 4-phosphate cytidylyltransferase"/>
    <property type="match status" value="1"/>
</dbReference>
<organism evidence="8 9">
    <name type="scientific">Clostridium argentinense CDC 2741</name>
    <dbReference type="NCBI Taxonomy" id="1418104"/>
    <lineage>
        <taxon>Bacteria</taxon>
        <taxon>Bacillati</taxon>
        <taxon>Bacillota</taxon>
        <taxon>Clostridia</taxon>
        <taxon>Eubacteriales</taxon>
        <taxon>Clostridiaceae</taxon>
        <taxon>Clostridium</taxon>
    </lineage>
</organism>
<name>A0A0C1R370_9CLOT</name>
<evidence type="ECO:0000256" key="6">
    <source>
        <dbReference type="ARBA" id="ARBA00023229"/>
    </source>
</evidence>
<sequence>MNKNVAVILAAGKGKRMGANKNKQFLEIKEKPILYYTLKAFSNCNLIDEIILVAAKDEIEYCRKEIIERYRFEKVTSIVSGGKERQHSVLNGLLAIENCNIVIIHDGARPFVDNNIINTGIMYAEKYGAVACGVKPKDTIKVKNECGFSINTPDRESLFAVQTPQSFKYDIILNCHKKVNKENISVTDDTMVVEQYGYKVYLYEGNYNNIKITTTEDLIIGEKILENLMMP</sequence>
<dbReference type="GO" id="GO:0019288">
    <property type="term" value="P:isopentenyl diphosphate biosynthetic process, methylerythritol 4-phosphate pathway"/>
    <property type="evidence" value="ECO:0007669"/>
    <property type="project" value="UniProtKB-UniRule"/>
</dbReference>
<dbReference type="InterPro" id="IPR034683">
    <property type="entry name" value="IspD/TarI"/>
</dbReference>
<evidence type="ECO:0000256" key="4">
    <source>
        <dbReference type="ARBA" id="ARBA00022679"/>
    </source>
</evidence>
<evidence type="ECO:0000313" key="9">
    <source>
        <dbReference type="Proteomes" id="UP000031366"/>
    </source>
</evidence>
<dbReference type="Gene3D" id="3.90.550.10">
    <property type="entry name" value="Spore Coat Polysaccharide Biosynthesis Protein SpsA, Chain A"/>
    <property type="match status" value="1"/>
</dbReference>
<evidence type="ECO:0000313" key="8">
    <source>
        <dbReference type="EMBL" id="KIE47952.1"/>
    </source>
</evidence>
<dbReference type="RefSeq" id="WP_039630633.1">
    <property type="nucleotide sequence ID" value="NZ_AYSO01000013.1"/>
</dbReference>
<evidence type="ECO:0000256" key="5">
    <source>
        <dbReference type="ARBA" id="ARBA00022695"/>
    </source>
</evidence>
<reference evidence="8 9" key="1">
    <citation type="journal article" date="2015" name="Infect. Genet. Evol.">
        <title>Genomic sequences of six botulinum neurotoxin-producing strains representing three clostridial species illustrate the mobility and diversity of botulinum neurotoxin genes.</title>
        <authorList>
            <person name="Smith T.J."/>
            <person name="Hill K.K."/>
            <person name="Xie G."/>
            <person name="Foley B.T."/>
            <person name="Williamson C.H."/>
            <person name="Foster J.T."/>
            <person name="Johnson S.L."/>
            <person name="Chertkov O."/>
            <person name="Teshima H."/>
            <person name="Gibbons H.S."/>
            <person name="Johnsky L.A."/>
            <person name="Karavis M.A."/>
            <person name="Smith L.A."/>
        </authorList>
    </citation>
    <scope>NUCLEOTIDE SEQUENCE [LARGE SCALE GENOMIC DNA]</scope>
    <source>
        <strain evidence="8 9">CDC 2741</strain>
    </source>
</reference>
<dbReference type="PROSITE" id="PS01295">
    <property type="entry name" value="ISPD"/>
    <property type="match status" value="1"/>
</dbReference>
<dbReference type="PANTHER" id="PTHR32125">
    <property type="entry name" value="2-C-METHYL-D-ERYTHRITOL 4-PHOSPHATE CYTIDYLYLTRANSFERASE, CHLOROPLASTIC"/>
    <property type="match status" value="1"/>
</dbReference>
<comment type="pathway">
    <text evidence="2 7">Isoprenoid biosynthesis; isopentenyl diphosphate biosynthesis via DXP pathway; isopentenyl diphosphate from 1-deoxy-D-xylulose 5-phosphate: step 2/6.</text>
</comment>
<dbReference type="SUPFAM" id="SSF53448">
    <property type="entry name" value="Nucleotide-diphospho-sugar transferases"/>
    <property type="match status" value="1"/>
</dbReference>
<evidence type="ECO:0000256" key="1">
    <source>
        <dbReference type="ARBA" id="ARBA00001282"/>
    </source>
</evidence>
<dbReference type="InterPro" id="IPR001228">
    <property type="entry name" value="IspD"/>
</dbReference>
<evidence type="ECO:0000256" key="3">
    <source>
        <dbReference type="ARBA" id="ARBA00009789"/>
    </source>
</evidence>
<dbReference type="AlphaFoldDB" id="A0A0C1R370"/>
<comment type="caution">
    <text evidence="8">The sequence shown here is derived from an EMBL/GenBank/DDBJ whole genome shotgun (WGS) entry which is preliminary data.</text>
</comment>
<feature type="site" description="Transition state stabilizer" evidence="7">
    <location>
        <position position="23"/>
    </location>
</feature>
<comment type="similarity">
    <text evidence="3 7">Belongs to the IspD/TarI cytidylyltransferase family. IspD subfamily.</text>
</comment>
<dbReference type="UniPathway" id="UPA00056">
    <property type="reaction ID" value="UER00093"/>
</dbReference>
<dbReference type="InterPro" id="IPR050088">
    <property type="entry name" value="IspD/TarI_cytidylyltransf_bact"/>
</dbReference>
<dbReference type="CDD" id="cd02516">
    <property type="entry name" value="CDP-ME_synthetase"/>
    <property type="match status" value="1"/>
</dbReference>
<evidence type="ECO:0000256" key="7">
    <source>
        <dbReference type="HAMAP-Rule" id="MF_00108"/>
    </source>
</evidence>
<dbReference type="InterPro" id="IPR018294">
    <property type="entry name" value="ISPD_synthase_CS"/>
</dbReference>
<feature type="site" description="Positions MEP for the nucleophilic attack" evidence="7">
    <location>
        <position position="155"/>
    </location>
</feature>
<feature type="site" description="Transition state stabilizer" evidence="7">
    <location>
        <position position="16"/>
    </location>
</feature>